<feature type="region of interest" description="Disordered" evidence="1">
    <location>
        <begin position="76"/>
        <end position="99"/>
    </location>
</feature>
<gene>
    <name evidence="2" type="ORF">Tci_863474</name>
</gene>
<feature type="compositionally biased region" description="Polar residues" evidence="1">
    <location>
        <begin position="29"/>
        <end position="44"/>
    </location>
</feature>
<organism evidence="2">
    <name type="scientific">Tanacetum cinerariifolium</name>
    <name type="common">Dalmatian daisy</name>
    <name type="synonym">Chrysanthemum cinerariifolium</name>
    <dbReference type="NCBI Taxonomy" id="118510"/>
    <lineage>
        <taxon>Eukaryota</taxon>
        <taxon>Viridiplantae</taxon>
        <taxon>Streptophyta</taxon>
        <taxon>Embryophyta</taxon>
        <taxon>Tracheophyta</taxon>
        <taxon>Spermatophyta</taxon>
        <taxon>Magnoliopsida</taxon>
        <taxon>eudicotyledons</taxon>
        <taxon>Gunneridae</taxon>
        <taxon>Pentapetalae</taxon>
        <taxon>asterids</taxon>
        <taxon>campanulids</taxon>
        <taxon>Asterales</taxon>
        <taxon>Asteraceae</taxon>
        <taxon>Asteroideae</taxon>
        <taxon>Anthemideae</taxon>
        <taxon>Anthemidinae</taxon>
        <taxon>Tanacetum</taxon>
    </lineage>
</organism>
<feature type="region of interest" description="Disordered" evidence="1">
    <location>
        <begin position="158"/>
        <end position="185"/>
    </location>
</feature>
<accession>A0A699S270</accession>
<evidence type="ECO:0000256" key="1">
    <source>
        <dbReference type="SAM" id="MobiDB-lite"/>
    </source>
</evidence>
<feature type="region of interest" description="Disordered" evidence="1">
    <location>
        <begin position="1"/>
        <end position="44"/>
    </location>
</feature>
<feature type="non-terminal residue" evidence="2">
    <location>
        <position position="1"/>
    </location>
</feature>
<reference evidence="2" key="1">
    <citation type="journal article" date="2019" name="Sci. Rep.">
        <title>Draft genome of Tanacetum cinerariifolium, the natural source of mosquito coil.</title>
        <authorList>
            <person name="Yamashiro T."/>
            <person name="Shiraishi A."/>
            <person name="Satake H."/>
            <person name="Nakayama K."/>
        </authorList>
    </citation>
    <scope>NUCLEOTIDE SEQUENCE</scope>
</reference>
<protein>
    <submittedName>
        <fullName evidence="2">Uncharacterized protein</fullName>
    </submittedName>
</protein>
<dbReference type="EMBL" id="BKCJ011132162">
    <property type="protein sequence ID" value="GFC91504.1"/>
    <property type="molecule type" value="Genomic_DNA"/>
</dbReference>
<sequence>QPSATVENVSPAQEPQVRQTSTTSTTSSDNVPIPTNSSSHATNIPITSQDVDELNPNAMVDGNTFVNPFSISSTSAAQASSSSQHVDPSNMHGNPNPTASAFNEARLVSKRVANQEETPSLDNILSLTNRFEDILGVSTSSDEIIGVEADVSNMETSIQASPTPTLRIHKDHPKSQIIGPMDTPI</sequence>
<feature type="compositionally biased region" description="Polar residues" evidence="1">
    <location>
        <begin position="84"/>
        <end position="99"/>
    </location>
</feature>
<name>A0A699S270_TANCI</name>
<dbReference type="AlphaFoldDB" id="A0A699S270"/>
<feature type="non-terminal residue" evidence="2">
    <location>
        <position position="185"/>
    </location>
</feature>
<proteinExistence type="predicted"/>
<evidence type="ECO:0000313" key="2">
    <source>
        <dbReference type="EMBL" id="GFC91504.1"/>
    </source>
</evidence>
<feature type="compositionally biased region" description="Polar residues" evidence="1">
    <location>
        <begin position="1"/>
        <end position="19"/>
    </location>
</feature>
<comment type="caution">
    <text evidence="2">The sequence shown here is derived from an EMBL/GenBank/DDBJ whole genome shotgun (WGS) entry which is preliminary data.</text>
</comment>